<reference evidence="10" key="1">
    <citation type="journal article" date="2011" name="MBio">
        <title>Novel metabolic attributes of the genus Cyanothece, comprising a group of unicellular nitrogen-fixing Cyanobacteria.</title>
        <authorList>
            <person name="Bandyopadhyay A."/>
            <person name="Elvitigala T."/>
            <person name="Welsh E."/>
            <person name="Stockel J."/>
            <person name="Liberton M."/>
            <person name="Min H."/>
            <person name="Sherman L.A."/>
            <person name="Pakrasi H.B."/>
        </authorList>
    </citation>
    <scope>NUCLEOTIDE SEQUENCE [LARGE SCALE GENOMIC DNA]</scope>
    <source>
        <strain evidence="10">PCC 7424</strain>
    </source>
</reference>
<evidence type="ECO:0000256" key="3">
    <source>
        <dbReference type="ARBA" id="ARBA00022759"/>
    </source>
</evidence>
<dbReference type="EC" id="3.1.-.-" evidence="8"/>
<keyword evidence="10" id="KW-1185">Reference proteome</keyword>
<keyword evidence="7 8" id="KW-0238">DNA-binding</keyword>
<evidence type="ECO:0000256" key="4">
    <source>
        <dbReference type="ARBA" id="ARBA00022801"/>
    </source>
</evidence>
<organism evidence="9 10">
    <name type="scientific">Gloeothece citriformis (strain PCC 7424)</name>
    <name type="common">Cyanothece sp. (strain PCC 7424)</name>
    <dbReference type="NCBI Taxonomy" id="65393"/>
    <lineage>
        <taxon>Bacteria</taxon>
        <taxon>Bacillati</taxon>
        <taxon>Cyanobacteriota</taxon>
        <taxon>Cyanophyceae</taxon>
        <taxon>Oscillatoriophycideae</taxon>
        <taxon>Chroococcales</taxon>
        <taxon>Aphanothecaceae</taxon>
        <taxon>Gloeothece</taxon>
        <taxon>Gloeothece citriformis</taxon>
    </lineage>
</organism>
<feature type="binding site" evidence="8">
    <location>
        <position position="206"/>
    </location>
    <ligand>
        <name>Mn(2+)</name>
        <dbReference type="ChEBI" id="CHEBI:29035"/>
    </ligand>
</feature>
<dbReference type="PANTHER" id="PTHR34353">
    <property type="entry name" value="CRISPR-ASSOCIATED ENDONUCLEASE CAS1 1"/>
    <property type="match status" value="1"/>
</dbReference>
<dbReference type="Gene3D" id="1.20.120.920">
    <property type="entry name" value="CRISPR-associated endonuclease Cas1, C-terminal domain"/>
    <property type="match status" value="1"/>
</dbReference>
<dbReference type="KEGG" id="cyc:PCC7424_2444"/>
<keyword evidence="2 8" id="KW-0479">Metal-binding</keyword>
<name>B7KJ28_GLOC7</name>
<dbReference type="EMBL" id="CP001291">
    <property type="protein sequence ID" value="ACK70864.1"/>
    <property type="molecule type" value="Genomic_DNA"/>
</dbReference>
<dbReference type="GO" id="GO:0043571">
    <property type="term" value="P:maintenance of CRISPR repeat elements"/>
    <property type="evidence" value="ECO:0007669"/>
    <property type="project" value="UniProtKB-UniRule"/>
</dbReference>
<keyword evidence="4 8" id="KW-0378">Hydrolase</keyword>
<evidence type="ECO:0000313" key="10">
    <source>
        <dbReference type="Proteomes" id="UP000002384"/>
    </source>
</evidence>
<evidence type="ECO:0000256" key="1">
    <source>
        <dbReference type="ARBA" id="ARBA00022722"/>
    </source>
</evidence>
<keyword evidence="3 8" id="KW-0255">Endonuclease</keyword>
<comment type="cofactor">
    <cofactor evidence="8">
        <name>Mg(2+)</name>
        <dbReference type="ChEBI" id="CHEBI:18420"/>
    </cofactor>
    <cofactor evidence="8">
        <name>Mn(2+)</name>
        <dbReference type="ChEBI" id="CHEBI:29035"/>
    </cofactor>
</comment>
<keyword evidence="1 8" id="KW-0540">Nuclease</keyword>
<evidence type="ECO:0000313" key="9">
    <source>
        <dbReference type="EMBL" id="ACK70864.1"/>
    </source>
</evidence>
<dbReference type="InterPro" id="IPR042211">
    <property type="entry name" value="CRISPR-assoc_Cas1_N"/>
</dbReference>
<keyword evidence="6 8" id="KW-0051">Antiviral defense</keyword>
<dbReference type="GO" id="GO:0003677">
    <property type="term" value="F:DNA binding"/>
    <property type="evidence" value="ECO:0007669"/>
    <property type="project" value="UniProtKB-KW"/>
</dbReference>
<accession>B7KJ28</accession>
<dbReference type="Proteomes" id="UP000002384">
    <property type="component" value="Chromosome"/>
</dbReference>
<dbReference type="InterPro" id="IPR050646">
    <property type="entry name" value="Cas1"/>
</dbReference>
<feature type="binding site" evidence="8">
    <location>
        <position position="139"/>
    </location>
    <ligand>
        <name>Mn(2+)</name>
        <dbReference type="ChEBI" id="CHEBI:29035"/>
    </ligand>
</feature>
<dbReference type="GO" id="GO:0016787">
    <property type="term" value="F:hydrolase activity"/>
    <property type="evidence" value="ECO:0007669"/>
    <property type="project" value="UniProtKB-KW"/>
</dbReference>
<proteinExistence type="inferred from homology"/>
<dbReference type="CDD" id="cd09719">
    <property type="entry name" value="Cas1_I-E"/>
    <property type="match status" value="1"/>
</dbReference>
<dbReference type="HAMAP" id="MF_01470">
    <property type="entry name" value="Cas1"/>
    <property type="match status" value="1"/>
</dbReference>
<dbReference type="InterPro" id="IPR042206">
    <property type="entry name" value="CRISPR-assoc_Cas1_C"/>
</dbReference>
<evidence type="ECO:0000256" key="5">
    <source>
        <dbReference type="ARBA" id="ARBA00022842"/>
    </source>
</evidence>
<dbReference type="GO" id="GO:0051607">
    <property type="term" value="P:defense response to virus"/>
    <property type="evidence" value="ECO:0007669"/>
    <property type="project" value="UniProtKB-UniRule"/>
</dbReference>
<dbReference type="OrthoDB" id="9777847at2"/>
<dbReference type="NCBIfam" id="TIGR00287">
    <property type="entry name" value="cas1"/>
    <property type="match status" value="1"/>
</dbReference>
<dbReference type="HOGENOM" id="CLU_077904_0_0_3"/>
<dbReference type="Pfam" id="PF01867">
    <property type="entry name" value="Cas_Cas1"/>
    <property type="match status" value="2"/>
</dbReference>
<dbReference type="GO" id="GO:0004520">
    <property type="term" value="F:DNA endonuclease activity"/>
    <property type="evidence" value="ECO:0007669"/>
    <property type="project" value="InterPro"/>
</dbReference>
<evidence type="ECO:0000256" key="2">
    <source>
        <dbReference type="ARBA" id="ARBA00022723"/>
    </source>
</evidence>
<dbReference type="InterPro" id="IPR019851">
    <property type="entry name" value="CRISPR-assoc_Cas1_ECOLI"/>
</dbReference>
<dbReference type="Gene3D" id="3.100.10.20">
    <property type="entry name" value="CRISPR-associated endonuclease Cas1, N-terminal domain"/>
    <property type="match status" value="1"/>
</dbReference>
<dbReference type="AlphaFoldDB" id="B7KJ28"/>
<comment type="function">
    <text evidence="8">CRISPR (clustered regularly interspaced short palindromic repeat), is an adaptive immune system that provides protection against mobile genetic elements (viruses, transposable elements and conjugative plasmids). CRISPR clusters contain spacers, sequences complementary to antecedent mobile elements, and target invading nucleic acids. CRISPR clusters are transcribed and processed into CRISPR RNA (crRNA). Acts as a dsDNA endonuclease. Involved in the integration of spacer DNA into the CRISPR cassette.</text>
</comment>
<comment type="subunit">
    <text evidence="8">Homodimer, forms a heterotetramer with a Cas2 homodimer.</text>
</comment>
<dbReference type="PANTHER" id="PTHR34353:SF3">
    <property type="entry name" value="CRISPR-ASSOCIATED ENDONUCLEASE CAS1"/>
    <property type="match status" value="1"/>
</dbReference>
<evidence type="ECO:0000256" key="7">
    <source>
        <dbReference type="ARBA" id="ARBA00023125"/>
    </source>
</evidence>
<evidence type="ECO:0000256" key="6">
    <source>
        <dbReference type="ARBA" id="ARBA00023118"/>
    </source>
</evidence>
<dbReference type="RefSeq" id="WP_015954468.1">
    <property type="nucleotide sequence ID" value="NC_011729.1"/>
</dbReference>
<feature type="binding site" evidence="8">
    <location>
        <position position="219"/>
    </location>
    <ligand>
        <name>Mn(2+)</name>
        <dbReference type="ChEBI" id="CHEBI:29035"/>
    </ligand>
</feature>
<dbReference type="InterPro" id="IPR002729">
    <property type="entry name" value="CRISPR-assoc_Cas1"/>
</dbReference>
<gene>
    <name evidence="8" type="primary">cas1</name>
    <name evidence="9" type="ordered locus">PCC7424_2444</name>
</gene>
<evidence type="ECO:0000256" key="8">
    <source>
        <dbReference type="HAMAP-Rule" id="MF_01470"/>
    </source>
</evidence>
<comment type="similarity">
    <text evidence="8">Belongs to the CRISPR-associated endonuclease Cas1 family.</text>
</comment>
<dbReference type="NCBIfam" id="TIGR03638">
    <property type="entry name" value="cas1_ECOLI"/>
    <property type="match status" value="1"/>
</dbReference>
<dbReference type="STRING" id="65393.PCC7424_2444"/>
<dbReference type="GO" id="GO:0046872">
    <property type="term" value="F:metal ion binding"/>
    <property type="evidence" value="ECO:0007669"/>
    <property type="project" value="UniProtKB-UniRule"/>
</dbReference>
<keyword evidence="5 8" id="KW-0460">Magnesium</keyword>
<dbReference type="eggNOG" id="COG1518">
    <property type="taxonomic scope" value="Bacteria"/>
</dbReference>
<protein>
    <recommendedName>
        <fullName evidence="8">CRISPR-associated endonuclease Cas1</fullName>
        <ecNumber evidence="8">3.1.-.-</ecNumber>
    </recommendedName>
</protein>
<keyword evidence="8" id="KW-0464">Manganese</keyword>
<sequence length="303" mass="34722">MTNLRTIPKTRDSISFLYFDRCKVEQEAKGIAIFQKKEKYVIPCANLSTLLLGPGSHITHAAMKTLADNACEVQWVGEDSFRFYSSGRHSSNSVQRLYHQAKMWADPQQHLAVVRKMYQFRFCEPLSEDLTLQQIRGLEGVRVRTVYQRMSKATGIEWKGRNYKHDSWYDADPINRALSSANSYLYAVCQVALVSVGYSPALGFIHTGKPLSFVYDIADLYKADTTIPAAFEAIAEVGEDKKTTVRQKCREKFSKFRLMKRIIDDIDQVIGYSQGEAEIPQVTHLWDDQIEWVEGGQDWQQEV</sequence>
<dbReference type="InterPro" id="IPR033641">
    <property type="entry name" value="Cas1_I-E"/>
</dbReference>